<dbReference type="PROSITE" id="PS00171">
    <property type="entry name" value="TIM_1"/>
    <property type="match status" value="1"/>
</dbReference>
<dbReference type="SUPFAM" id="SSF51351">
    <property type="entry name" value="Triosephosphate isomerase (TIM)"/>
    <property type="match status" value="1"/>
</dbReference>
<dbReference type="HAMAP" id="MF_00147_B">
    <property type="entry name" value="TIM_B"/>
    <property type="match status" value="1"/>
</dbReference>
<comment type="caution">
    <text evidence="9">The sequence shown here is derived from an EMBL/GenBank/DDBJ whole genome shotgun (WGS) entry which is preliminary data.</text>
</comment>
<dbReference type="InterPro" id="IPR035990">
    <property type="entry name" value="TIM_sf"/>
</dbReference>
<evidence type="ECO:0000256" key="5">
    <source>
        <dbReference type="ARBA" id="ARBA00023152"/>
    </source>
</evidence>
<evidence type="ECO:0000313" key="9">
    <source>
        <dbReference type="EMBL" id="PIS05760.1"/>
    </source>
</evidence>
<dbReference type="AlphaFoldDB" id="A0A2H0W547"/>
<comment type="function">
    <text evidence="7">Involved in the gluconeogenesis. Catalyzes stereospecifically the conversion of dihydroxyacetone phosphate (DHAP) to D-glyceraldehyde-3-phosphate (G3P).</text>
</comment>
<organism evidence="9 10">
    <name type="scientific">Candidatus Buchananbacteria bacterium CG10_big_fil_rev_8_21_14_0_10_33_19</name>
    <dbReference type="NCBI Taxonomy" id="1974525"/>
    <lineage>
        <taxon>Bacteria</taxon>
        <taxon>Candidatus Buchananiibacteriota</taxon>
    </lineage>
</organism>
<dbReference type="InterPro" id="IPR020861">
    <property type="entry name" value="Triosephosphate_isomerase_AS"/>
</dbReference>
<dbReference type="EC" id="5.3.1.1" evidence="7 8"/>
<feature type="active site" description="Electrophile" evidence="7">
    <location>
        <position position="95"/>
    </location>
</feature>
<comment type="similarity">
    <text evidence="2 7 8">Belongs to the triosephosphate isomerase family.</text>
</comment>
<dbReference type="NCBIfam" id="TIGR00419">
    <property type="entry name" value="tim"/>
    <property type="match status" value="1"/>
</dbReference>
<dbReference type="InterPro" id="IPR022896">
    <property type="entry name" value="TrioseP_Isoase_bac/euk"/>
</dbReference>
<dbReference type="UniPathway" id="UPA00109">
    <property type="reaction ID" value="UER00189"/>
</dbReference>
<evidence type="ECO:0000313" key="10">
    <source>
        <dbReference type="Proteomes" id="UP000229056"/>
    </source>
</evidence>
<comment type="subcellular location">
    <subcellularLocation>
        <location evidence="7 8">Cytoplasm</location>
    </subcellularLocation>
</comment>
<evidence type="ECO:0000256" key="3">
    <source>
        <dbReference type="ARBA" id="ARBA00022432"/>
    </source>
</evidence>
<keyword evidence="4 7" id="KW-0963">Cytoplasm</keyword>
<dbReference type="EMBL" id="PEZY01000012">
    <property type="protein sequence ID" value="PIS05760.1"/>
    <property type="molecule type" value="Genomic_DNA"/>
</dbReference>
<proteinExistence type="inferred from homology"/>
<dbReference type="PANTHER" id="PTHR21139:SF42">
    <property type="entry name" value="TRIOSEPHOSPHATE ISOMERASE"/>
    <property type="match status" value="1"/>
</dbReference>
<dbReference type="Pfam" id="PF00121">
    <property type="entry name" value="TIM"/>
    <property type="match status" value="1"/>
</dbReference>
<reference evidence="10" key="1">
    <citation type="submission" date="2017-09" db="EMBL/GenBank/DDBJ databases">
        <title>Depth-based differentiation of microbial function through sediment-hosted aquifers and enrichment of novel symbionts in the deep terrestrial subsurface.</title>
        <authorList>
            <person name="Probst A.J."/>
            <person name="Ladd B."/>
            <person name="Jarett J.K."/>
            <person name="Geller-Mcgrath D.E."/>
            <person name="Sieber C.M.K."/>
            <person name="Emerson J.B."/>
            <person name="Anantharaman K."/>
            <person name="Thomas B.C."/>
            <person name="Malmstrom R."/>
            <person name="Stieglmeier M."/>
            <person name="Klingl A."/>
            <person name="Woyke T."/>
            <person name="Ryan C.M."/>
            <person name="Banfield J.F."/>
        </authorList>
    </citation>
    <scope>NUCLEOTIDE SEQUENCE [LARGE SCALE GENOMIC DNA]</scope>
</reference>
<evidence type="ECO:0000256" key="6">
    <source>
        <dbReference type="ARBA" id="ARBA00023235"/>
    </source>
</evidence>
<evidence type="ECO:0000256" key="7">
    <source>
        <dbReference type="HAMAP-Rule" id="MF_00147"/>
    </source>
</evidence>
<keyword evidence="5 7" id="KW-0324">Glycolysis</keyword>
<evidence type="ECO:0000256" key="4">
    <source>
        <dbReference type="ARBA" id="ARBA00022490"/>
    </source>
</evidence>
<dbReference type="GO" id="GO:0046166">
    <property type="term" value="P:glyceraldehyde-3-phosphate biosynthetic process"/>
    <property type="evidence" value="ECO:0007669"/>
    <property type="project" value="TreeGrafter"/>
</dbReference>
<dbReference type="GO" id="GO:0006094">
    <property type="term" value="P:gluconeogenesis"/>
    <property type="evidence" value="ECO:0007669"/>
    <property type="project" value="UniProtKB-UniRule"/>
</dbReference>
<evidence type="ECO:0000256" key="2">
    <source>
        <dbReference type="ARBA" id="ARBA00007422"/>
    </source>
</evidence>
<keyword evidence="6 7" id="KW-0413">Isomerase</keyword>
<dbReference type="Proteomes" id="UP000229056">
    <property type="component" value="Unassembled WGS sequence"/>
</dbReference>
<feature type="binding site" evidence="7">
    <location>
        <position position="173"/>
    </location>
    <ligand>
        <name>substrate</name>
    </ligand>
</feature>
<comment type="subunit">
    <text evidence="7 8">Homodimer.</text>
</comment>
<dbReference type="PANTHER" id="PTHR21139">
    <property type="entry name" value="TRIOSEPHOSPHATE ISOMERASE"/>
    <property type="match status" value="1"/>
</dbReference>
<protein>
    <recommendedName>
        <fullName evidence="7 8">Triosephosphate isomerase</fullName>
        <shortName evidence="7">TIM</shortName>
        <shortName evidence="7">TPI</shortName>
        <ecNumber evidence="7 8">5.3.1.1</ecNumber>
    </recommendedName>
    <alternativeName>
        <fullName evidence="7">Triose-phosphate isomerase</fullName>
    </alternativeName>
</protein>
<dbReference type="FunFam" id="3.20.20.70:FF:000016">
    <property type="entry name" value="Triosephosphate isomerase"/>
    <property type="match status" value="1"/>
</dbReference>
<dbReference type="InterPro" id="IPR013785">
    <property type="entry name" value="Aldolase_TIM"/>
</dbReference>
<accession>A0A2H0W547</accession>
<dbReference type="GO" id="GO:0019563">
    <property type="term" value="P:glycerol catabolic process"/>
    <property type="evidence" value="ECO:0007669"/>
    <property type="project" value="TreeGrafter"/>
</dbReference>
<sequence length="251" mass="27865">MKKPIVIANWKMKLSAKQSSFLAKDFKKSLKNFKDQDIVVCPSDISLTDVGSILKKSNIKLGAQNMFWEEFGAYTGESSSAVLKEVGCDYVILGHSERRQYLGETNDMVNKKIDRALDSNLVPIICIGETKDERHDGLTDNVLYHQLKECLNSVHLIVGEKIIVAYEPVWAIGSGDVVDADEAERVFELINQVLIDIYPLTIVRNNVRMIYGGGIDSSNISSFSDIKLLDGFLVGGASLDTNKFKDIITAL</sequence>
<dbReference type="PROSITE" id="PS51440">
    <property type="entry name" value="TIM_2"/>
    <property type="match status" value="1"/>
</dbReference>
<evidence type="ECO:0000256" key="1">
    <source>
        <dbReference type="ARBA" id="ARBA00004680"/>
    </source>
</evidence>
<comment type="caution">
    <text evidence="7">Lacks conserved residue(s) required for the propagation of feature annotation.</text>
</comment>
<comment type="catalytic activity">
    <reaction evidence="7 8">
        <text>D-glyceraldehyde 3-phosphate = dihydroxyacetone phosphate</text>
        <dbReference type="Rhea" id="RHEA:18585"/>
        <dbReference type="ChEBI" id="CHEBI:57642"/>
        <dbReference type="ChEBI" id="CHEBI:59776"/>
        <dbReference type="EC" id="5.3.1.1"/>
    </reaction>
</comment>
<comment type="pathway">
    <text evidence="1 7 8">Carbohydrate degradation; glycolysis; D-glyceraldehyde 3-phosphate from glycerone phosphate: step 1/1.</text>
</comment>
<dbReference type="UniPathway" id="UPA00138"/>
<comment type="pathway">
    <text evidence="7 8">Carbohydrate biosynthesis; gluconeogenesis.</text>
</comment>
<dbReference type="InterPro" id="IPR000652">
    <property type="entry name" value="Triosephosphate_isomerase"/>
</dbReference>
<dbReference type="GO" id="GO:0005829">
    <property type="term" value="C:cytosol"/>
    <property type="evidence" value="ECO:0007669"/>
    <property type="project" value="TreeGrafter"/>
</dbReference>
<dbReference type="Gene3D" id="3.20.20.70">
    <property type="entry name" value="Aldolase class I"/>
    <property type="match status" value="1"/>
</dbReference>
<dbReference type="GO" id="GO:0004807">
    <property type="term" value="F:triose-phosphate isomerase activity"/>
    <property type="evidence" value="ECO:0007669"/>
    <property type="project" value="UniProtKB-UniRule"/>
</dbReference>
<keyword evidence="3 7" id="KW-0312">Gluconeogenesis</keyword>
<feature type="binding site" evidence="7">
    <location>
        <begin position="9"/>
        <end position="11"/>
    </location>
    <ligand>
        <name>substrate</name>
    </ligand>
</feature>
<feature type="binding site" evidence="7">
    <location>
        <begin position="235"/>
        <end position="236"/>
    </location>
    <ligand>
        <name>substrate</name>
    </ligand>
</feature>
<dbReference type="CDD" id="cd00311">
    <property type="entry name" value="TIM"/>
    <property type="match status" value="1"/>
</dbReference>
<name>A0A2H0W547_9BACT</name>
<gene>
    <name evidence="7" type="primary">tpiA</name>
    <name evidence="9" type="ORF">COT80_03230</name>
</gene>
<dbReference type="GO" id="GO:0006096">
    <property type="term" value="P:glycolytic process"/>
    <property type="evidence" value="ECO:0007669"/>
    <property type="project" value="UniProtKB-UniRule"/>
</dbReference>
<evidence type="ECO:0000256" key="8">
    <source>
        <dbReference type="RuleBase" id="RU363013"/>
    </source>
</evidence>
<feature type="active site" description="Proton acceptor" evidence="7">
    <location>
        <position position="167"/>
    </location>
</feature>